<dbReference type="EMBL" id="JAQHRD010000003">
    <property type="protein sequence ID" value="KAJ6442569.1"/>
    <property type="molecule type" value="Genomic_DNA"/>
</dbReference>
<evidence type="ECO:0000259" key="10">
    <source>
        <dbReference type="PROSITE" id="PS50011"/>
    </source>
</evidence>
<dbReference type="Gene3D" id="1.10.510.10">
    <property type="entry name" value="Transferase(Phosphotransferase) domain 1"/>
    <property type="match status" value="1"/>
</dbReference>
<dbReference type="InterPro" id="IPR000253">
    <property type="entry name" value="FHA_dom"/>
</dbReference>
<dbReference type="SUPFAM" id="SSF56112">
    <property type="entry name" value="Protein kinase-like (PK-like)"/>
    <property type="match status" value="1"/>
</dbReference>
<dbReference type="GO" id="GO:0005737">
    <property type="term" value="C:cytoplasm"/>
    <property type="evidence" value="ECO:0007669"/>
    <property type="project" value="TreeGrafter"/>
</dbReference>
<feature type="binding site" evidence="7">
    <location>
        <position position="240"/>
    </location>
    <ligand>
        <name>ATP</name>
        <dbReference type="ChEBI" id="CHEBI:30616"/>
    </ligand>
</feature>
<protein>
    <submittedName>
        <fullName evidence="11">Serine/threonine protein kinase</fullName>
    </submittedName>
</protein>
<keyword evidence="4 11" id="KW-0418">Kinase</keyword>
<evidence type="ECO:0000256" key="4">
    <source>
        <dbReference type="ARBA" id="ARBA00022777"/>
    </source>
</evidence>
<comment type="similarity">
    <text evidence="6">Belongs to the protein kinase superfamily. Ser/Thr protein kinase family. GCN2 subfamily.</text>
</comment>
<dbReference type="GO" id="GO:0004674">
    <property type="term" value="F:protein serine/threonine kinase activity"/>
    <property type="evidence" value="ECO:0007669"/>
    <property type="project" value="UniProtKB-KW"/>
</dbReference>
<accession>A0AB34FT55</accession>
<evidence type="ECO:0000256" key="1">
    <source>
        <dbReference type="ARBA" id="ARBA00005575"/>
    </source>
</evidence>
<keyword evidence="2" id="KW-0808">Transferase</keyword>
<evidence type="ECO:0000313" key="11">
    <source>
        <dbReference type="EMBL" id="KAJ6442569.1"/>
    </source>
</evidence>
<dbReference type="InterPro" id="IPR008984">
    <property type="entry name" value="SMAD_FHA_dom_sf"/>
</dbReference>
<dbReference type="PANTHER" id="PTHR11042">
    <property type="entry name" value="EUKARYOTIC TRANSLATION INITIATION FACTOR 2-ALPHA KINASE EIF2-ALPHA KINASE -RELATED"/>
    <property type="match status" value="1"/>
</dbReference>
<keyword evidence="3 7" id="KW-0547">Nucleotide-binding</keyword>
<evidence type="ECO:0000259" key="9">
    <source>
        <dbReference type="PROSITE" id="PS50006"/>
    </source>
</evidence>
<proteinExistence type="inferred from homology"/>
<dbReference type="InterPro" id="IPR017441">
    <property type="entry name" value="Protein_kinase_ATP_BS"/>
</dbReference>
<dbReference type="GO" id="GO:0005524">
    <property type="term" value="F:ATP binding"/>
    <property type="evidence" value="ECO:0007669"/>
    <property type="project" value="UniProtKB-UniRule"/>
</dbReference>
<dbReference type="PROSITE" id="PS50011">
    <property type="entry name" value="PROTEIN_KINASE_DOM"/>
    <property type="match status" value="1"/>
</dbReference>
<keyword evidence="5 7" id="KW-0067">ATP-binding</keyword>
<comment type="similarity">
    <text evidence="1">Belongs to the protein kinase superfamily. CAMK Ser/Thr protein kinase family. CHEK2 subfamily.</text>
</comment>
<evidence type="ECO:0000256" key="6">
    <source>
        <dbReference type="ARBA" id="ARBA00037982"/>
    </source>
</evidence>
<dbReference type="SUPFAM" id="SSF49879">
    <property type="entry name" value="SMAD/FHA domain"/>
    <property type="match status" value="1"/>
</dbReference>
<name>A0AB34FT55_9HYPO</name>
<feature type="domain" description="Protein kinase" evidence="10">
    <location>
        <begin position="211"/>
        <end position="476"/>
    </location>
</feature>
<evidence type="ECO:0000256" key="8">
    <source>
        <dbReference type="RuleBase" id="RU000304"/>
    </source>
</evidence>
<reference evidence="11" key="1">
    <citation type="submission" date="2023-01" db="EMBL/GenBank/DDBJ databases">
        <title>The growth and conidiation of Purpureocillium lavendulum are regulated by nitrogen source and histone H3K14 acetylation.</title>
        <authorList>
            <person name="Tang P."/>
            <person name="Han J."/>
            <person name="Zhang C."/>
            <person name="Tang P."/>
            <person name="Qi F."/>
            <person name="Zhang K."/>
            <person name="Liang L."/>
        </authorList>
    </citation>
    <scope>NUCLEOTIDE SEQUENCE</scope>
    <source>
        <strain evidence="11">YMF1.00683</strain>
    </source>
</reference>
<dbReference type="PROSITE" id="PS00107">
    <property type="entry name" value="PROTEIN_KINASE_ATP"/>
    <property type="match status" value="1"/>
</dbReference>
<dbReference type="PROSITE" id="PS00108">
    <property type="entry name" value="PROTEIN_KINASE_ST"/>
    <property type="match status" value="1"/>
</dbReference>
<dbReference type="InterPro" id="IPR011009">
    <property type="entry name" value="Kinase-like_dom_sf"/>
</dbReference>
<keyword evidence="8 11" id="KW-0723">Serine/threonine-protein kinase</keyword>
<dbReference type="GO" id="GO:0005634">
    <property type="term" value="C:nucleus"/>
    <property type="evidence" value="ECO:0007669"/>
    <property type="project" value="TreeGrafter"/>
</dbReference>
<dbReference type="CDD" id="cd00060">
    <property type="entry name" value="FHA"/>
    <property type="match status" value="1"/>
</dbReference>
<dbReference type="Gene3D" id="3.30.200.20">
    <property type="entry name" value="Phosphorylase Kinase, domain 1"/>
    <property type="match status" value="1"/>
</dbReference>
<dbReference type="CDD" id="cd00180">
    <property type="entry name" value="PKc"/>
    <property type="match status" value="1"/>
</dbReference>
<comment type="caution">
    <text evidence="11">The sequence shown here is derived from an EMBL/GenBank/DDBJ whole genome shotgun (WGS) entry which is preliminary data.</text>
</comment>
<dbReference type="SMART" id="SM00220">
    <property type="entry name" value="S_TKc"/>
    <property type="match status" value="1"/>
</dbReference>
<dbReference type="AlphaFoldDB" id="A0AB34FT55"/>
<evidence type="ECO:0000256" key="2">
    <source>
        <dbReference type="ARBA" id="ARBA00022679"/>
    </source>
</evidence>
<feature type="domain" description="FHA" evidence="9">
    <location>
        <begin position="52"/>
        <end position="113"/>
    </location>
</feature>
<evidence type="ECO:0000256" key="5">
    <source>
        <dbReference type="ARBA" id="ARBA00022840"/>
    </source>
</evidence>
<dbReference type="InterPro" id="IPR008271">
    <property type="entry name" value="Ser/Thr_kinase_AS"/>
</dbReference>
<gene>
    <name evidence="11" type="ORF">O9K51_03744</name>
</gene>
<dbReference type="PROSITE" id="PS50006">
    <property type="entry name" value="FHA_DOMAIN"/>
    <property type="match status" value="1"/>
</dbReference>
<dbReference type="InterPro" id="IPR000719">
    <property type="entry name" value="Prot_kinase_dom"/>
</dbReference>
<keyword evidence="12" id="KW-1185">Reference proteome</keyword>
<evidence type="ECO:0000256" key="3">
    <source>
        <dbReference type="ARBA" id="ARBA00022741"/>
    </source>
</evidence>
<evidence type="ECO:0000313" key="12">
    <source>
        <dbReference type="Proteomes" id="UP001163105"/>
    </source>
</evidence>
<evidence type="ECO:0000256" key="7">
    <source>
        <dbReference type="PROSITE-ProRule" id="PRU10141"/>
    </source>
</evidence>
<dbReference type="Pfam" id="PF00069">
    <property type="entry name" value="Pkinase"/>
    <property type="match status" value="1"/>
</dbReference>
<organism evidence="11 12">
    <name type="scientific">Purpureocillium lavendulum</name>
    <dbReference type="NCBI Taxonomy" id="1247861"/>
    <lineage>
        <taxon>Eukaryota</taxon>
        <taxon>Fungi</taxon>
        <taxon>Dikarya</taxon>
        <taxon>Ascomycota</taxon>
        <taxon>Pezizomycotina</taxon>
        <taxon>Sordariomycetes</taxon>
        <taxon>Hypocreomycetidae</taxon>
        <taxon>Hypocreales</taxon>
        <taxon>Ophiocordycipitaceae</taxon>
        <taxon>Purpureocillium</taxon>
    </lineage>
</organism>
<dbReference type="InterPro" id="IPR050339">
    <property type="entry name" value="CC_SR_Kinase"/>
</dbReference>
<dbReference type="Proteomes" id="UP001163105">
    <property type="component" value="Unassembled WGS sequence"/>
</dbReference>
<sequence>MVPSRPVRHVGTILSLAPKNERAAEAVNDPANDHLRSFCPGIDGGVLNIGHVRSGRASSSGTLATLGRNGDVVLRGTSVSRIQCSFEIDPVSGYIVLEDCSSTWTTRVYGENATPFPRDREPRRVAVRPGQNEIIGMCGIDCRLFMFELVWYQGDAATMQRDLRARQHRRLEDNPRMAQTEDIRGTWENPDGHSIADWHVDTSRLAENIQYEDLGWVGRGAFGEVRKAREKYRGRYMAVKVLYLNPEEHSDAIFRRKNQLIQREVAALAKLNHPNIVNYIGMSDFDTDKPKIFMGLKAGSLCDLGSDLANQGSDWAGLRTDVLHHMLQALDHLAKHDILHRDVKPQNILYERLDNGYRFVLGDFGLCNMTMFADTLVLGTEYYMAPELQGGGPMHKVDIWSLFVTYLWMTDLWPFFDHEATMISRHHHNGPPTNREIVALVASLAEHKDLQHIREMAVLDPTLRASAADMLVKLFNGVGLATHSQDAQSTVLNRTAAAPA</sequence>